<organism evidence="3 4">
    <name type="scientific">Solanum tuberosum</name>
    <name type="common">Potato</name>
    <dbReference type="NCBI Taxonomy" id="4113"/>
    <lineage>
        <taxon>Eukaryota</taxon>
        <taxon>Viridiplantae</taxon>
        <taxon>Streptophyta</taxon>
        <taxon>Embryophyta</taxon>
        <taxon>Tracheophyta</taxon>
        <taxon>Spermatophyta</taxon>
        <taxon>Magnoliopsida</taxon>
        <taxon>eudicotyledons</taxon>
        <taxon>Gunneridae</taxon>
        <taxon>Pentapetalae</taxon>
        <taxon>asterids</taxon>
        <taxon>lamiids</taxon>
        <taxon>Solanales</taxon>
        <taxon>Solanaceae</taxon>
        <taxon>Solanoideae</taxon>
        <taxon>Solaneae</taxon>
        <taxon>Solanum</taxon>
    </lineage>
</organism>
<dbReference type="SMART" id="SM00033">
    <property type="entry name" value="CH"/>
    <property type="match status" value="1"/>
</dbReference>
<dbReference type="EnsemblPlants" id="PGSC0003DMT400074038">
    <property type="protein sequence ID" value="PGSC0003DMT400074038"/>
    <property type="gene ID" value="PGSC0003DMG401028776"/>
</dbReference>
<dbReference type="GO" id="GO:0003777">
    <property type="term" value="F:microtubule motor activity"/>
    <property type="evidence" value="ECO:0007669"/>
    <property type="project" value="InterPro"/>
</dbReference>
<dbReference type="SUPFAM" id="SSF47576">
    <property type="entry name" value="Calponin-homology domain, CH-domain"/>
    <property type="match status" value="1"/>
</dbReference>
<dbReference type="PANTHER" id="PTHR47972">
    <property type="entry name" value="KINESIN-LIKE PROTEIN KLP-3"/>
    <property type="match status" value="1"/>
</dbReference>
<name>M1CT16_SOLTU</name>
<reference evidence="4" key="1">
    <citation type="journal article" date="2011" name="Nature">
        <title>Genome sequence and analysis of the tuber crop potato.</title>
        <authorList>
            <consortium name="The Potato Genome Sequencing Consortium"/>
        </authorList>
    </citation>
    <scope>NUCLEOTIDE SEQUENCE [LARGE SCALE GENOMIC DNA]</scope>
    <source>
        <strain evidence="4">cv. DM1-3 516 R44</strain>
    </source>
</reference>
<accession>M1CT16</accession>
<feature type="region of interest" description="Disordered" evidence="1">
    <location>
        <begin position="12"/>
        <end position="41"/>
    </location>
</feature>
<evidence type="ECO:0000313" key="3">
    <source>
        <dbReference type="EnsemblPlants" id="PGSC0003DMT400074038"/>
    </source>
</evidence>
<dbReference type="InterPro" id="IPR036872">
    <property type="entry name" value="CH_dom_sf"/>
</dbReference>
<feature type="region of interest" description="Disordered" evidence="1">
    <location>
        <begin position="162"/>
        <end position="204"/>
    </location>
</feature>
<dbReference type="AlphaFoldDB" id="M1CT16"/>
<dbReference type="Proteomes" id="UP000011115">
    <property type="component" value="Unassembled WGS sequence"/>
</dbReference>
<dbReference type="InterPro" id="IPR027640">
    <property type="entry name" value="Kinesin-like_fam"/>
</dbReference>
<evidence type="ECO:0000259" key="2">
    <source>
        <dbReference type="PROSITE" id="PS50021"/>
    </source>
</evidence>
<protein>
    <recommendedName>
        <fullName evidence="2">Calponin-homology (CH) domain-containing protein</fullName>
    </recommendedName>
</protein>
<reference evidence="3" key="2">
    <citation type="submission" date="2015-06" db="UniProtKB">
        <authorList>
            <consortium name="EnsemblPlants"/>
        </authorList>
    </citation>
    <scope>IDENTIFICATION</scope>
    <source>
        <strain evidence="3">DM1-3 516 R44</strain>
    </source>
</reference>
<dbReference type="Gramene" id="PGSC0003DMT400074038">
    <property type="protein sequence ID" value="PGSC0003DMT400074038"/>
    <property type="gene ID" value="PGSC0003DMG401028776"/>
</dbReference>
<feature type="compositionally biased region" description="Low complexity" evidence="1">
    <location>
        <begin position="181"/>
        <end position="190"/>
    </location>
</feature>
<dbReference type="InterPro" id="IPR001715">
    <property type="entry name" value="CH_dom"/>
</dbReference>
<dbReference type="Gene3D" id="1.10.418.10">
    <property type="entry name" value="Calponin-like domain"/>
    <property type="match status" value="1"/>
</dbReference>
<evidence type="ECO:0000313" key="4">
    <source>
        <dbReference type="Proteomes" id="UP000011115"/>
    </source>
</evidence>
<feature type="compositionally biased region" description="Basic and acidic residues" evidence="1">
    <location>
        <begin position="192"/>
        <end position="202"/>
    </location>
</feature>
<sequence length="370" mass="40843">MMDSILDRVAKDCGRRNSSSPSTSGDIFEPSSSSNGEAEGPKHLIPSKLRATLVVWINGLLPSLCLPVNASDEELRAYLVDGTILCQLLNKLKPGFISEFGGSGLSSSLGSENVKRFLSAMDKMGLPRFQASDLEKGSMKIVLECLLTLRAEFMPDVGGYGSTTPLSRKSGSDVAHRQELSSTHSSPSSTEGRQKIGSDSKFQRALRSPVMAEPSAALLHHVGHKFHEVFQLKQGGYADLPPSKISEMMKSNSLDIAPTQSLLSVVNEILDESIERKNGEIPHQNNLFKTREEKYQSRIRVLEALATGTSEETQIVMNQLQQIKVVHHLSTLPTIDHYLCYMKFAIDSKGSDETRFCKEYLADYDSFPRF</sequence>
<feature type="compositionally biased region" description="Polar residues" evidence="1">
    <location>
        <begin position="16"/>
        <end position="36"/>
    </location>
</feature>
<dbReference type="eggNOG" id="KOG0239">
    <property type="taxonomic scope" value="Eukaryota"/>
</dbReference>
<evidence type="ECO:0000256" key="1">
    <source>
        <dbReference type="SAM" id="MobiDB-lite"/>
    </source>
</evidence>
<feature type="compositionally biased region" description="Basic and acidic residues" evidence="1">
    <location>
        <begin position="170"/>
        <end position="179"/>
    </location>
</feature>
<dbReference type="OMA" id="RTNTEVD"/>
<keyword evidence="4" id="KW-1185">Reference proteome</keyword>
<dbReference type="STRING" id="4113.M1CT16"/>
<feature type="domain" description="Calponin-homology (CH)" evidence="2">
    <location>
        <begin position="47"/>
        <end position="154"/>
    </location>
</feature>
<dbReference type="PaxDb" id="4113-PGSC0003DMT400074038"/>
<proteinExistence type="predicted"/>
<dbReference type="Pfam" id="PF00307">
    <property type="entry name" value="CH"/>
    <property type="match status" value="1"/>
</dbReference>
<dbReference type="HOGENOM" id="CLU_748874_0_0_1"/>
<dbReference type="InParanoid" id="M1CT16"/>
<dbReference type="PROSITE" id="PS50021">
    <property type="entry name" value="CH"/>
    <property type="match status" value="1"/>
</dbReference>
<dbReference type="PANTHER" id="PTHR47972:SF6">
    <property type="entry name" value="KINESIN-LIKE PROTEIN"/>
    <property type="match status" value="1"/>
</dbReference>
<dbReference type="GO" id="GO:0007018">
    <property type="term" value="P:microtubule-based movement"/>
    <property type="evidence" value="ECO:0007669"/>
    <property type="project" value="InterPro"/>
</dbReference>